<evidence type="ECO:0000256" key="2">
    <source>
        <dbReference type="SAM" id="MobiDB-lite"/>
    </source>
</evidence>
<dbReference type="Gene3D" id="1.20.5.170">
    <property type="match status" value="1"/>
</dbReference>
<feature type="compositionally biased region" description="Basic and acidic residues" evidence="2">
    <location>
        <begin position="166"/>
        <end position="178"/>
    </location>
</feature>
<dbReference type="InterPro" id="IPR031106">
    <property type="entry name" value="C/EBP"/>
</dbReference>
<feature type="non-terminal residue" evidence="4">
    <location>
        <position position="1"/>
    </location>
</feature>
<dbReference type="EMBL" id="MU006568">
    <property type="protein sequence ID" value="KAF2748608.1"/>
    <property type="molecule type" value="Genomic_DNA"/>
</dbReference>
<dbReference type="Pfam" id="PF07716">
    <property type="entry name" value="bZIP_2"/>
    <property type="match status" value="1"/>
</dbReference>
<feature type="region of interest" description="Disordered" evidence="2">
    <location>
        <begin position="127"/>
        <end position="189"/>
    </location>
</feature>
<keyword evidence="5" id="KW-1185">Reference proteome</keyword>
<protein>
    <recommendedName>
        <fullName evidence="3">BZIP domain-containing protein</fullName>
    </recommendedName>
</protein>
<dbReference type="AlphaFoldDB" id="A0A6A6VDG3"/>
<dbReference type="PROSITE" id="PS00036">
    <property type="entry name" value="BZIP_BASIC"/>
    <property type="match status" value="1"/>
</dbReference>
<dbReference type="PROSITE" id="PS50217">
    <property type="entry name" value="BZIP"/>
    <property type="match status" value="1"/>
</dbReference>
<dbReference type="InterPro" id="IPR046347">
    <property type="entry name" value="bZIP_sf"/>
</dbReference>
<dbReference type="PANTHER" id="PTHR23334">
    <property type="entry name" value="CCAAT/ENHANCER BINDING PROTEIN"/>
    <property type="match status" value="1"/>
</dbReference>
<feature type="coiled-coil region" evidence="1">
    <location>
        <begin position="195"/>
        <end position="229"/>
    </location>
</feature>
<organism evidence="4 5">
    <name type="scientific">Sporormia fimetaria CBS 119925</name>
    <dbReference type="NCBI Taxonomy" id="1340428"/>
    <lineage>
        <taxon>Eukaryota</taxon>
        <taxon>Fungi</taxon>
        <taxon>Dikarya</taxon>
        <taxon>Ascomycota</taxon>
        <taxon>Pezizomycotina</taxon>
        <taxon>Dothideomycetes</taxon>
        <taxon>Pleosporomycetidae</taxon>
        <taxon>Pleosporales</taxon>
        <taxon>Sporormiaceae</taxon>
        <taxon>Sporormia</taxon>
    </lineage>
</organism>
<feature type="domain" description="BZIP" evidence="3">
    <location>
        <begin position="170"/>
        <end position="233"/>
    </location>
</feature>
<dbReference type="CDD" id="cd12193">
    <property type="entry name" value="bZIP_GCN4"/>
    <property type="match status" value="1"/>
</dbReference>
<sequence length="233" mass="25196">FSSQPDGRPIEDILLSGQAISWDQCLDETFSVSTALPLSLAQGSGSPQLSLSNFIHDRVVDFNPARSESSAWDLHPPTSSLPVDFNDFSFGTGGGVAPLVSQSSSSSIASSSIPATQSFYTVPPAFRMTEAPTSTPNTTTRAPEQPTSLASNKSSPSLSSSAPSPHVKDSASRIEKRKQNTLAARRYRQKRVDQMTSLEVALKETQSERDELKVKVARLEGEVETLRRLLSQK</sequence>
<evidence type="ECO:0000313" key="4">
    <source>
        <dbReference type="EMBL" id="KAF2748608.1"/>
    </source>
</evidence>
<dbReference type="InterPro" id="IPR004827">
    <property type="entry name" value="bZIP"/>
</dbReference>
<dbReference type="SMART" id="SM00338">
    <property type="entry name" value="BRLZ"/>
    <property type="match status" value="1"/>
</dbReference>
<dbReference type="Proteomes" id="UP000799440">
    <property type="component" value="Unassembled WGS sequence"/>
</dbReference>
<proteinExistence type="predicted"/>
<dbReference type="GO" id="GO:0006351">
    <property type="term" value="P:DNA-templated transcription"/>
    <property type="evidence" value="ECO:0007669"/>
    <property type="project" value="InterPro"/>
</dbReference>
<reference evidence="4" key="1">
    <citation type="journal article" date="2020" name="Stud. Mycol.">
        <title>101 Dothideomycetes genomes: a test case for predicting lifestyles and emergence of pathogens.</title>
        <authorList>
            <person name="Haridas S."/>
            <person name="Albert R."/>
            <person name="Binder M."/>
            <person name="Bloem J."/>
            <person name="Labutti K."/>
            <person name="Salamov A."/>
            <person name="Andreopoulos B."/>
            <person name="Baker S."/>
            <person name="Barry K."/>
            <person name="Bills G."/>
            <person name="Bluhm B."/>
            <person name="Cannon C."/>
            <person name="Castanera R."/>
            <person name="Culley D."/>
            <person name="Daum C."/>
            <person name="Ezra D."/>
            <person name="Gonzalez J."/>
            <person name="Henrissat B."/>
            <person name="Kuo A."/>
            <person name="Liang C."/>
            <person name="Lipzen A."/>
            <person name="Lutzoni F."/>
            <person name="Magnuson J."/>
            <person name="Mondo S."/>
            <person name="Nolan M."/>
            <person name="Ohm R."/>
            <person name="Pangilinan J."/>
            <person name="Park H.-J."/>
            <person name="Ramirez L."/>
            <person name="Alfaro M."/>
            <person name="Sun H."/>
            <person name="Tritt A."/>
            <person name="Yoshinaga Y."/>
            <person name="Zwiers L.-H."/>
            <person name="Turgeon B."/>
            <person name="Goodwin S."/>
            <person name="Spatafora J."/>
            <person name="Crous P."/>
            <person name="Grigoriev I."/>
        </authorList>
    </citation>
    <scope>NUCLEOTIDE SEQUENCE</scope>
    <source>
        <strain evidence="4">CBS 119925</strain>
    </source>
</reference>
<dbReference type="OrthoDB" id="2257100at2759"/>
<feature type="compositionally biased region" description="Low complexity" evidence="2">
    <location>
        <begin position="129"/>
        <end position="165"/>
    </location>
</feature>
<keyword evidence="1" id="KW-0175">Coiled coil</keyword>
<dbReference type="GO" id="GO:0000978">
    <property type="term" value="F:RNA polymerase II cis-regulatory region sequence-specific DNA binding"/>
    <property type="evidence" value="ECO:0007669"/>
    <property type="project" value="TreeGrafter"/>
</dbReference>
<gene>
    <name evidence="4" type="ORF">M011DRAFT_466403</name>
</gene>
<dbReference type="GO" id="GO:0000981">
    <property type="term" value="F:DNA-binding transcription factor activity, RNA polymerase II-specific"/>
    <property type="evidence" value="ECO:0007669"/>
    <property type="project" value="TreeGrafter"/>
</dbReference>
<evidence type="ECO:0000256" key="1">
    <source>
        <dbReference type="SAM" id="Coils"/>
    </source>
</evidence>
<evidence type="ECO:0000313" key="5">
    <source>
        <dbReference type="Proteomes" id="UP000799440"/>
    </source>
</evidence>
<accession>A0A6A6VDG3</accession>
<evidence type="ECO:0000259" key="3">
    <source>
        <dbReference type="PROSITE" id="PS50217"/>
    </source>
</evidence>
<dbReference type="SUPFAM" id="SSF57959">
    <property type="entry name" value="Leucine zipper domain"/>
    <property type="match status" value="1"/>
</dbReference>
<name>A0A6A6VDG3_9PLEO</name>
<dbReference type="PANTHER" id="PTHR23334:SF20">
    <property type="entry name" value="BASIC LEUCINE ZIPPER 24"/>
    <property type="match status" value="1"/>
</dbReference>